<dbReference type="EMBL" id="FQYR01000002">
    <property type="protein sequence ID" value="SHI54555.1"/>
    <property type="molecule type" value="Genomic_DNA"/>
</dbReference>
<dbReference type="RefSeq" id="WP_143157787.1">
    <property type="nucleotide sequence ID" value="NZ_FQYR01000002.1"/>
</dbReference>
<keyword evidence="1" id="KW-0732">Signal</keyword>
<sequence length="208" mass="22540">MRKPIIISTLAALILAASGITLWNASQPVFQASNTNSFSLEHDGLAETYRELGGFTVSKWSYRQWFEKHDLFTMQGCVAADQAGTKVVIGGSVVGLDISSSDSTGSSTVISRSSAGVISEDGKSVTPKIEIKIEYDLQHGTATLLNTGQQHPLTSDKVYTVYLDKDFQISQFVMLDPGSPPEGIHPKLIEAFLSLEATKKELMEIDPS</sequence>
<accession>A0A1M6C0K2</accession>
<reference evidence="2 3" key="1">
    <citation type="submission" date="2016-11" db="EMBL/GenBank/DDBJ databases">
        <authorList>
            <person name="Jaros S."/>
            <person name="Januszkiewicz K."/>
            <person name="Wedrychowicz H."/>
        </authorList>
    </citation>
    <scope>NUCLEOTIDE SEQUENCE [LARGE SCALE GENOMIC DNA]</scope>
    <source>
        <strain evidence="2 3">DSM 18772</strain>
    </source>
</reference>
<feature type="signal peptide" evidence="1">
    <location>
        <begin position="1"/>
        <end position="25"/>
    </location>
</feature>
<feature type="chain" id="PRO_5012770793" description="Polyketide cyclase / dehydrase and lipid transport" evidence="1">
    <location>
        <begin position="26"/>
        <end position="208"/>
    </location>
</feature>
<dbReference type="InParanoid" id="A0A1M6C0K2"/>
<dbReference type="STRING" id="1123071.SAMN02745181_0357"/>
<evidence type="ECO:0008006" key="4">
    <source>
        <dbReference type="Google" id="ProtNLM"/>
    </source>
</evidence>
<gene>
    <name evidence="2" type="ORF">SAMN02745181_0357</name>
</gene>
<keyword evidence="3" id="KW-1185">Reference proteome</keyword>
<dbReference type="Proteomes" id="UP000184510">
    <property type="component" value="Unassembled WGS sequence"/>
</dbReference>
<evidence type="ECO:0000313" key="3">
    <source>
        <dbReference type="Proteomes" id="UP000184510"/>
    </source>
</evidence>
<name>A0A1M6C0K2_9BACT</name>
<proteinExistence type="predicted"/>
<dbReference type="AlphaFoldDB" id="A0A1M6C0K2"/>
<organism evidence="2 3">
    <name type="scientific">Rubritalea squalenifaciens DSM 18772</name>
    <dbReference type="NCBI Taxonomy" id="1123071"/>
    <lineage>
        <taxon>Bacteria</taxon>
        <taxon>Pseudomonadati</taxon>
        <taxon>Verrucomicrobiota</taxon>
        <taxon>Verrucomicrobiia</taxon>
        <taxon>Verrucomicrobiales</taxon>
        <taxon>Rubritaleaceae</taxon>
        <taxon>Rubritalea</taxon>
    </lineage>
</organism>
<evidence type="ECO:0000313" key="2">
    <source>
        <dbReference type="EMBL" id="SHI54555.1"/>
    </source>
</evidence>
<evidence type="ECO:0000256" key="1">
    <source>
        <dbReference type="SAM" id="SignalP"/>
    </source>
</evidence>
<protein>
    <recommendedName>
        <fullName evidence="4">Polyketide cyclase / dehydrase and lipid transport</fullName>
    </recommendedName>
</protein>